<feature type="transmembrane region" description="Helical" evidence="5">
    <location>
        <begin position="117"/>
        <end position="137"/>
    </location>
</feature>
<evidence type="ECO:0000256" key="2">
    <source>
        <dbReference type="ARBA" id="ARBA00022692"/>
    </source>
</evidence>
<protein>
    <recommendedName>
        <fullName evidence="5">Small-conductance mechanosensitive channel</fullName>
    </recommendedName>
</protein>
<dbReference type="Gene3D" id="2.60.120.10">
    <property type="entry name" value="Jelly Rolls"/>
    <property type="match status" value="1"/>
</dbReference>
<evidence type="ECO:0000256" key="4">
    <source>
        <dbReference type="ARBA" id="ARBA00023136"/>
    </source>
</evidence>
<comment type="function">
    <text evidence="5">Mechanosensitive channel that participates in the regulation of osmotic pressure changes within the cell, opening in response to stretch forces in the membrane lipid bilayer, without the need for other proteins. Contributes to normal resistance to hypoosmotic shock. Forms an ion channel of 1.0 nanosiemens conductance with a slight preference for anions.</text>
</comment>
<dbReference type="SMART" id="SM00100">
    <property type="entry name" value="cNMP"/>
    <property type="match status" value="1"/>
</dbReference>
<evidence type="ECO:0000313" key="7">
    <source>
        <dbReference type="EMBL" id="RTR16265.1"/>
    </source>
</evidence>
<dbReference type="Pfam" id="PF00924">
    <property type="entry name" value="MS_channel_2nd"/>
    <property type="match status" value="1"/>
</dbReference>
<dbReference type="InterPro" id="IPR010920">
    <property type="entry name" value="LSM_dom_sf"/>
</dbReference>
<reference evidence="7 8" key="1">
    <citation type="submission" date="2018-12" db="EMBL/GenBank/DDBJ databases">
        <authorList>
            <person name="Yang Y."/>
        </authorList>
    </citation>
    <scope>NUCLEOTIDE SEQUENCE [LARGE SCALE GENOMIC DNA]</scope>
    <source>
        <strain evidence="7 8">L-25-5w-1</strain>
    </source>
</reference>
<feature type="transmembrane region" description="Helical" evidence="5">
    <location>
        <begin position="89"/>
        <end position="111"/>
    </location>
</feature>
<dbReference type="SUPFAM" id="SSF51206">
    <property type="entry name" value="cAMP-binding domain-like"/>
    <property type="match status" value="1"/>
</dbReference>
<name>A0A3S0JF62_9PROT</name>
<evidence type="ECO:0000313" key="8">
    <source>
        <dbReference type="Proteomes" id="UP000277007"/>
    </source>
</evidence>
<dbReference type="Gene3D" id="2.30.30.60">
    <property type="match status" value="1"/>
</dbReference>
<comment type="caution">
    <text evidence="7">The sequence shown here is derived from an EMBL/GenBank/DDBJ whole genome shotgun (WGS) entry which is preliminary data.</text>
</comment>
<keyword evidence="5" id="KW-0406">Ion transport</keyword>
<feature type="transmembrane region" description="Helical" evidence="5">
    <location>
        <begin position="51"/>
        <end position="69"/>
    </location>
</feature>
<dbReference type="Gene3D" id="1.10.287.1260">
    <property type="match status" value="1"/>
</dbReference>
<evidence type="ECO:0000256" key="5">
    <source>
        <dbReference type="RuleBase" id="RU369025"/>
    </source>
</evidence>
<keyword evidence="3 5" id="KW-1133">Transmembrane helix</keyword>
<proteinExistence type="inferred from homology"/>
<dbReference type="GO" id="GO:0005886">
    <property type="term" value="C:plasma membrane"/>
    <property type="evidence" value="ECO:0007669"/>
    <property type="project" value="UniProtKB-SubCell"/>
</dbReference>
<dbReference type="Proteomes" id="UP000277007">
    <property type="component" value="Unassembled WGS sequence"/>
</dbReference>
<sequence>MAVPIILSRLNKLLLPLAGCLLLGGALYLEGSAYQATGAEALESGWRVLGYALSVGLILSLGVLLQRVVQYVLLDGLVAAALGAPVPRLLSQISGLLIFLLAFGAIAGFVFKQDLTVLWAASGVAGVVLGMALRELLLDIFTGLALNLDRPVKIGDHVVLHKAGDSVLEGRIAEISWRSTRLLDDAGNLVIVPNSRIAGSTITNHSQPNPWFETLVTVTLDASVPTDRALRILEAAAIEAILPYSVPGVSPPYSRVRAITGQGVEYAVFFSPPLERRYRVRSLMLEHILRHLDRAGLRPAWPKAEQAAGDPAAPTGRAMDADGLARLLATTAPTDALNDADRRVLAQTIRRRRLPAGLTLTQAGETATAFYLVIEGLMTAEAPRGRATQPPPEPLGPGRLIGLDALLLGTTYGETVRCRTEVLVGEITLDTLATLLAHNPGAADALTAAAATLLAQANPGDARSSFAGEADLAAEMRATLRRSAGGLRPLAAD</sequence>
<dbReference type="PANTHER" id="PTHR30221">
    <property type="entry name" value="SMALL-CONDUCTANCE MECHANOSENSITIVE CHANNEL"/>
    <property type="match status" value="1"/>
</dbReference>
<evidence type="ECO:0000256" key="3">
    <source>
        <dbReference type="ARBA" id="ARBA00022989"/>
    </source>
</evidence>
<dbReference type="PANTHER" id="PTHR30221:SF1">
    <property type="entry name" value="SMALL-CONDUCTANCE MECHANOSENSITIVE CHANNEL"/>
    <property type="match status" value="1"/>
</dbReference>
<organism evidence="7 8">
    <name type="scientific">Azospirillum griseum</name>
    <dbReference type="NCBI Taxonomy" id="2496639"/>
    <lineage>
        <taxon>Bacteria</taxon>
        <taxon>Pseudomonadati</taxon>
        <taxon>Pseudomonadota</taxon>
        <taxon>Alphaproteobacteria</taxon>
        <taxon>Rhodospirillales</taxon>
        <taxon>Azospirillaceae</taxon>
        <taxon>Azospirillum</taxon>
    </lineage>
</organism>
<comment type="subcellular location">
    <subcellularLocation>
        <location evidence="5">Cell inner membrane</location>
        <topology evidence="5">Multi-pass membrane protein</topology>
    </subcellularLocation>
    <subcellularLocation>
        <location evidence="1">Membrane</location>
    </subcellularLocation>
</comment>
<dbReference type="InterPro" id="IPR006685">
    <property type="entry name" value="MscS_channel_2nd"/>
</dbReference>
<keyword evidence="5" id="KW-1003">Cell membrane</keyword>
<keyword evidence="5" id="KW-0997">Cell inner membrane</keyword>
<keyword evidence="8" id="KW-1185">Reference proteome</keyword>
<comment type="similarity">
    <text evidence="5">Belongs to the MscS (TC 1.A.23) family.</text>
</comment>
<feature type="domain" description="Cyclic nucleotide-binding" evidence="6">
    <location>
        <begin position="333"/>
        <end position="436"/>
    </location>
</feature>
<keyword evidence="4 5" id="KW-0472">Membrane</keyword>
<dbReference type="CDD" id="cd00038">
    <property type="entry name" value="CAP_ED"/>
    <property type="match status" value="1"/>
</dbReference>
<dbReference type="SUPFAM" id="SSF50182">
    <property type="entry name" value="Sm-like ribonucleoproteins"/>
    <property type="match status" value="1"/>
</dbReference>
<dbReference type="EMBL" id="RXMA01000026">
    <property type="protein sequence ID" value="RTR16265.1"/>
    <property type="molecule type" value="Genomic_DNA"/>
</dbReference>
<dbReference type="InterPro" id="IPR045275">
    <property type="entry name" value="MscS_archaea/bacteria_type"/>
</dbReference>
<dbReference type="PROSITE" id="PS50042">
    <property type="entry name" value="CNMP_BINDING_3"/>
    <property type="match status" value="1"/>
</dbReference>
<dbReference type="AlphaFoldDB" id="A0A3S0JF62"/>
<dbReference type="Pfam" id="PF00027">
    <property type="entry name" value="cNMP_binding"/>
    <property type="match status" value="1"/>
</dbReference>
<gene>
    <name evidence="7" type="ORF">EJ903_20995</name>
</gene>
<dbReference type="RefSeq" id="WP_126619125.1">
    <property type="nucleotide sequence ID" value="NZ_JBHUCY010000002.1"/>
</dbReference>
<keyword evidence="2 5" id="KW-0812">Transmembrane</keyword>
<accession>A0A3S0JF62</accession>
<evidence type="ECO:0000259" key="6">
    <source>
        <dbReference type="PROSITE" id="PS50042"/>
    </source>
</evidence>
<dbReference type="InterPro" id="IPR018490">
    <property type="entry name" value="cNMP-bd_dom_sf"/>
</dbReference>
<dbReference type="InterPro" id="IPR023408">
    <property type="entry name" value="MscS_beta-dom_sf"/>
</dbReference>
<dbReference type="GO" id="GO:0008381">
    <property type="term" value="F:mechanosensitive monoatomic ion channel activity"/>
    <property type="evidence" value="ECO:0007669"/>
    <property type="project" value="InterPro"/>
</dbReference>
<keyword evidence="5" id="KW-0813">Transport</keyword>
<keyword evidence="5" id="KW-0407">Ion channel</keyword>
<comment type="subunit">
    <text evidence="5">Homoheptamer.</text>
</comment>
<dbReference type="OrthoDB" id="9814206at2"/>
<dbReference type="InterPro" id="IPR000595">
    <property type="entry name" value="cNMP-bd_dom"/>
</dbReference>
<evidence type="ECO:0000256" key="1">
    <source>
        <dbReference type="ARBA" id="ARBA00004370"/>
    </source>
</evidence>
<dbReference type="InterPro" id="IPR014710">
    <property type="entry name" value="RmlC-like_jellyroll"/>
</dbReference>
<comment type="caution">
    <text evidence="5">Lacks conserved residue(s) required for the propagation of feature annotation.</text>
</comment>